<evidence type="ECO:0000259" key="9">
    <source>
        <dbReference type="Pfam" id="PF18967"/>
    </source>
</evidence>
<keyword evidence="11" id="KW-1185">Reference proteome</keyword>
<evidence type="ECO:0000256" key="7">
    <source>
        <dbReference type="ARBA" id="ARBA00023136"/>
    </source>
</evidence>
<keyword evidence="5 8" id="KW-1133">Transmembrane helix</keyword>
<evidence type="ECO:0000313" key="11">
    <source>
        <dbReference type="Proteomes" id="UP000256585"/>
    </source>
</evidence>
<feature type="domain" description="Pycsar effector protein" evidence="9">
    <location>
        <begin position="15"/>
        <end position="169"/>
    </location>
</feature>
<dbReference type="Pfam" id="PF18967">
    <property type="entry name" value="PycTM"/>
    <property type="match status" value="1"/>
</dbReference>
<evidence type="ECO:0000256" key="8">
    <source>
        <dbReference type="SAM" id="Phobius"/>
    </source>
</evidence>
<keyword evidence="3 8" id="KW-0812">Transmembrane</keyword>
<reference evidence="10" key="1">
    <citation type="submission" date="2019-03" db="EMBL/GenBank/DDBJ databases">
        <title>Draft Sequence and Annotation of the Mycoplasma phocicerebrale Strain 1049T Genome.</title>
        <authorList>
            <person name="Frasca S.Jr."/>
            <person name="Kutish G.F."/>
            <person name="Castellanos Gell J."/>
            <person name="Michaels D.L."/>
            <person name="Brown D.R."/>
        </authorList>
    </citation>
    <scope>NUCLEOTIDE SEQUENCE</scope>
    <source>
        <strain evidence="10">1049</strain>
    </source>
</reference>
<dbReference type="RefSeq" id="WP_116171399.1">
    <property type="nucleotide sequence ID" value="NZ_CP033058.2"/>
</dbReference>
<evidence type="ECO:0000256" key="2">
    <source>
        <dbReference type="ARBA" id="ARBA00022475"/>
    </source>
</evidence>
<dbReference type="AlphaFoldDB" id="A0A3Q9V9V5"/>
<feature type="transmembrane region" description="Helical" evidence="8">
    <location>
        <begin position="32"/>
        <end position="53"/>
    </location>
</feature>
<dbReference type="GO" id="GO:0000166">
    <property type="term" value="F:nucleotide binding"/>
    <property type="evidence" value="ECO:0007669"/>
    <property type="project" value="UniProtKB-KW"/>
</dbReference>
<dbReference type="GO" id="GO:0051607">
    <property type="term" value="P:defense response to virus"/>
    <property type="evidence" value="ECO:0007669"/>
    <property type="project" value="UniProtKB-KW"/>
</dbReference>
<evidence type="ECO:0000256" key="6">
    <source>
        <dbReference type="ARBA" id="ARBA00023118"/>
    </source>
</evidence>
<dbReference type="InterPro" id="IPR043760">
    <property type="entry name" value="PycTM_dom"/>
</dbReference>
<feature type="transmembrane region" description="Helical" evidence="8">
    <location>
        <begin position="151"/>
        <end position="172"/>
    </location>
</feature>
<accession>A0A3Q9V9V5</accession>
<keyword evidence="6" id="KW-0051">Antiviral defense</keyword>
<gene>
    <name evidence="10" type="ORF">DMC14_003245</name>
</gene>
<dbReference type="EMBL" id="CP033058">
    <property type="protein sequence ID" value="AZZ65779.1"/>
    <property type="molecule type" value="Genomic_DNA"/>
</dbReference>
<evidence type="ECO:0000256" key="3">
    <source>
        <dbReference type="ARBA" id="ARBA00022692"/>
    </source>
</evidence>
<dbReference type="KEGG" id="mphc:DMC14_003245"/>
<proteinExistence type="predicted"/>
<evidence type="ECO:0000256" key="4">
    <source>
        <dbReference type="ARBA" id="ARBA00022741"/>
    </source>
</evidence>
<sequence>MKNSLNNQKQIENSKEILNGIQKQISSIDTKASFYLLAISIFFSFFSSLYGVFHEKWFLDKNFIFIISFKVLFILLTISSILIIIFFILVIWPRTKKIKKLYPNYYMDVFKLDKKNLKKSIKKYNENDDMIVDQIKINSRICRTKHNFLKIAFYSFIPFGLILFSLTIMILFG</sequence>
<keyword evidence="2" id="KW-1003">Cell membrane</keyword>
<evidence type="ECO:0000256" key="1">
    <source>
        <dbReference type="ARBA" id="ARBA00004236"/>
    </source>
</evidence>
<feature type="transmembrane region" description="Helical" evidence="8">
    <location>
        <begin position="65"/>
        <end position="92"/>
    </location>
</feature>
<evidence type="ECO:0000256" key="5">
    <source>
        <dbReference type="ARBA" id="ARBA00022989"/>
    </source>
</evidence>
<evidence type="ECO:0000313" key="10">
    <source>
        <dbReference type="EMBL" id="AZZ65779.1"/>
    </source>
</evidence>
<dbReference type="Proteomes" id="UP000256585">
    <property type="component" value="Chromosome"/>
</dbReference>
<keyword evidence="7 8" id="KW-0472">Membrane</keyword>
<protein>
    <recommendedName>
        <fullName evidence="9">Pycsar effector protein domain-containing protein</fullName>
    </recommendedName>
</protein>
<keyword evidence="4" id="KW-0547">Nucleotide-binding</keyword>
<dbReference type="GO" id="GO:0005886">
    <property type="term" value="C:plasma membrane"/>
    <property type="evidence" value="ECO:0007669"/>
    <property type="project" value="UniProtKB-SubCell"/>
</dbReference>
<name>A0A3Q9V9V5_9BACT</name>
<comment type="subcellular location">
    <subcellularLocation>
        <location evidence="1">Cell membrane</location>
    </subcellularLocation>
</comment>
<organism evidence="10 11">
    <name type="scientific">Metamycoplasma phocicerebrale</name>
    <dbReference type="NCBI Taxonomy" id="142649"/>
    <lineage>
        <taxon>Bacteria</taxon>
        <taxon>Bacillati</taxon>
        <taxon>Mycoplasmatota</taxon>
        <taxon>Mycoplasmoidales</taxon>
        <taxon>Metamycoplasmataceae</taxon>
        <taxon>Metamycoplasma</taxon>
    </lineage>
</organism>